<evidence type="ECO:0000313" key="4">
    <source>
        <dbReference type="EMBL" id="VDO28537.1"/>
    </source>
</evidence>
<dbReference type="Pfam" id="PF25057">
    <property type="entry name" value="CUT_N"/>
    <property type="match status" value="1"/>
</dbReference>
<dbReference type="InterPro" id="IPR002035">
    <property type="entry name" value="VWF_A"/>
</dbReference>
<feature type="compositionally biased region" description="Low complexity" evidence="1">
    <location>
        <begin position="632"/>
        <end position="659"/>
    </location>
</feature>
<evidence type="ECO:0000259" key="3">
    <source>
        <dbReference type="PROSITE" id="PS50234"/>
    </source>
</evidence>
<organism evidence="6">
    <name type="scientific">Haemonchus placei</name>
    <name type="common">Barber's pole worm</name>
    <dbReference type="NCBI Taxonomy" id="6290"/>
    <lineage>
        <taxon>Eukaryota</taxon>
        <taxon>Metazoa</taxon>
        <taxon>Ecdysozoa</taxon>
        <taxon>Nematoda</taxon>
        <taxon>Chromadorea</taxon>
        <taxon>Rhabditida</taxon>
        <taxon>Rhabditina</taxon>
        <taxon>Rhabditomorpha</taxon>
        <taxon>Strongyloidea</taxon>
        <taxon>Trichostrongylidae</taxon>
        <taxon>Haemonchus</taxon>
    </lineage>
</organism>
<dbReference type="Proteomes" id="UP000268014">
    <property type="component" value="Unassembled WGS sequence"/>
</dbReference>
<dbReference type="PANTHER" id="PTHR24020">
    <property type="entry name" value="COLLAGEN ALPHA"/>
    <property type="match status" value="1"/>
</dbReference>
<evidence type="ECO:0000256" key="1">
    <source>
        <dbReference type="SAM" id="MobiDB-lite"/>
    </source>
</evidence>
<dbReference type="PROSITE" id="PS50234">
    <property type="entry name" value="VWFA"/>
    <property type="match status" value="1"/>
</dbReference>
<dbReference type="PRINTS" id="PR00453">
    <property type="entry name" value="VWFADOMAIN"/>
</dbReference>
<evidence type="ECO:0000313" key="5">
    <source>
        <dbReference type="Proteomes" id="UP000268014"/>
    </source>
</evidence>
<feature type="chain" id="PRO_5043123478" evidence="2">
    <location>
        <begin position="25"/>
        <end position="703"/>
    </location>
</feature>
<keyword evidence="2" id="KW-0732">Signal</keyword>
<feature type="domain" description="VWFA" evidence="3">
    <location>
        <begin position="43"/>
        <end position="216"/>
    </location>
</feature>
<dbReference type="SMART" id="SM00327">
    <property type="entry name" value="VWA"/>
    <property type="match status" value="1"/>
</dbReference>
<feature type="signal peptide" evidence="2">
    <location>
        <begin position="1"/>
        <end position="24"/>
    </location>
</feature>
<dbReference type="Gene3D" id="3.40.50.410">
    <property type="entry name" value="von Willebrand factor, type A domain"/>
    <property type="match status" value="1"/>
</dbReference>
<reference evidence="4 5" key="2">
    <citation type="submission" date="2018-11" db="EMBL/GenBank/DDBJ databases">
        <authorList>
            <consortium name="Pathogen Informatics"/>
        </authorList>
    </citation>
    <scope>NUCLEOTIDE SEQUENCE [LARGE SCALE GENOMIC DNA]</scope>
    <source>
        <strain evidence="4 5">MHpl1</strain>
    </source>
</reference>
<protein>
    <submittedName>
        <fullName evidence="6">VWFA domain-containing protein</fullName>
    </submittedName>
</protein>
<dbReference type="SUPFAM" id="SSF53300">
    <property type="entry name" value="vWA-like"/>
    <property type="match status" value="1"/>
</dbReference>
<dbReference type="OrthoDB" id="6132182at2759"/>
<dbReference type="OMA" id="IHSWECD"/>
<evidence type="ECO:0000313" key="6">
    <source>
        <dbReference type="WBParaSite" id="HPLM_0000630001-mRNA-1"/>
    </source>
</evidence>
<feature type="region of interest" description="Disordered" evidence="1">
    <location>
        <begin position="598"/>
        <end position="662"/>
    </location>
</feature>
<dbReference type="STRING" id="6290.A0A0N4W802"/>
<reference evidence="6" key="1">
    <citation type="submission" date="2016-04" db="UniProtKB">
        <authorList>
            <consortium name="WormBaseParasite"/>
        </authorList>
    </citation>
    <scope>IDENTIFICATION</scope>
</reference>
<dbReference type="AlphaFoldDB" id="A0A0N4W802"/>
<evidence type="ECO:0000256" key="2">
    <source>
        <dbReference type="SAM" id="SignalP"/>
    </source>
</evidence>
<keyword evidence="5" id="KW-1185">Reference proteome</keyword>
<feature type="compositionally biased region" description="Acidic residues" evidence="1">
    <location>
        <begin position="615"/>
        <end position="630"/>
    </location>
</feature>
<proteinExistence type="predicted"/>
<name>A0A0N4W802_HAEPC</name>
<sequence length="703" mass="77521">MMTFDRCTRLLINIVVIGIVLVNSVEDDNELVKVCHPIALRLNVLFLLDGSGSVSGPTFAMQMQMLDKIASLMNIGRDKSQIAVLQYASYTRLEHSFEDRQSHDELMSKLKKIRHMSGTTKTGKAMLKALDMFRKARRGHEQSDVSQVAVVVTDGHSQDNPVPAAEALRAAGITILTLGIGDHINRDEIVRISGKDELAFQNLHKNVSLEHFVAGFKNLSQGEHCEYARGIEGAEITCGPDFVQVGISTTKKLKGRLFFEGYHQEPGCSSVEDYLIGSEDKSRFDVHTIAPHGKCGLVKVYEAESRGFVISSRAVLQFDRRFATDNDHTFEIRCFYPDKKKTVKSPERAQGVSTLLTGADLNWRVIIWCITQKSIINSLDYSKNGIVTAVGKAVRFADVPVVKFSCRLRFCNLSDEQCSSGMAPQCRTKRETLDNDASLSKDEQKEYDVYEDDNVEERNLEPEMATVALMDEPTTTVSMPLIFGDPLRTAKIPLRSASLMEPSDFPSGGIDIKLNTKQVAIVSSDHARDRFKQALQLRANAQPVAGSLDSLDTSLPNGVPRRAAPAKSTFNGLAVKHVKGFVRQLPKPLSIQEMHQLLPTSSSTQEPQETSTTEALEEDDTSVIDEDAVLEDSVTTTTLATTDAPTPTSTVSYTSATSTFPPAKETVVDDDEIEEEVVVVSDMIVLRLPHETFITGCNKHASC</sequence>
<dbReference type="Pfam" id="PF00092">
    <property type="entry name" value="VWA"/>
    <property type="match status" value="1"/>
</dbReference>
<accession>A0A0N4W802</accession>
<dbReference type="WBParaSite" id="HPLM_0000630001-mRNA-1">
    <property type="protein sequence ID" value="HPLM_0000630001-mRNA-1"/>
    <property type="gene ID" value="HPLM_0000630001"/>
</dbReference>
<gene>
    <name evidence="4" type="ORF">HPLM_LOCUS6292</name>
</gene>
<dbReference type="EMBL" id="UZAF01016473">
    <property type="protein sequence ID" value="VDO28537.1"/>
    <property type="molecule type" value="Genomic_DNA"/>
</dbReference>
<dbReference type="PANTHER" id="PTHR24020:SF84">
    <property type="entry name" value="VWFA DOMAIN-CONTAINING PROTEIN"/>
    <property type="match status" value="1"/>
</dbReference>
<feature type="compositionally biased region" description="Low complexity" evidence="1">
    <location>
        <begin position="599"/>
        <end position="614"/>
    </location>
</feature>
<dbReference type="InterPro" id="IPR056953">
    <property type="entry name" value="CUT_N"/>
</dbReference>
<dbReference type="CDD" id="cd01450">
    <property type="entry name" value="vWFA_subfamily_ECM"/>
    <property type="match status" value="1"/>
</dbReference>
<dbReference type="InterPro" id="IPR036465">
    <property type="entry name" value="vWFA_dom_sf"/>
</dbReference>
<dbReference type="InterPro" id="IPR050525">
    <property type="entry name" value="ECM_Assembly_Org"/>
</dbReference>